<dbReference type="eggNOG" id="COG1835">
    <property type="taxonomic scope" value="Bacteria"/>
</dbReference>
<feature type="transmembrane region" description="Helical" evidence="1">
    <location>
        <begin position="125"/>
        <end position="148"/>
    </location>
</feature>
<feature type="domain" description="Acyltransferase 3" evidence="2">
    <location>
        <begin position="79"/>
        <end position="417"/>
    </location>
</feature>
<sequence>MSSSSVTDATELAAKRKPAAGLLKRIAARPSVNAADGQDVANRLVNAFHRLNIQNAPWRMIIMASRAAEFADRTPASRNRYVDFLRAVSMLVVVVGHWLAAAPYIDETGALVAAQTLTILPWTTWLTWILQVMPIFFMVGGYANCVSWRAARRDNKSYAAWLEGRLRRLLWPILPLLAVWVAIVAIEYSRGVRPELISYGSRVAFIPVWFLAVYVGIVLLVPLTEAAWTRFGLGSFCALVAAASVIDIIYFAAGLHWLGFVNYLFVWGAISILGHAWCDERFSDRRMLLTAAALGLAALLVLVRFGPYPVSMIGVPGDPISTTTPPKITLIALAIFQGGLLLAVQAPARRWLEGRLVWMTTIAINGSIMTLFMWHLTATTLVVFAAYLADGFGLRLVPGSGTWWWSRLPWLAANAIALIPFVVAFGRFERPRATAEGMEAPAWRYVLGALTTGLGLALLAGLGVGGYGRFGLNVWGIVLSLIGISLVANRTSSRTAVR</sequence>
<feature type="transmembrane region" description="Helical" evidence="1">
    <location>
        <begin position="257"/>
        <end position="276"/>
    </location>
</feature>
<feature type="transmembrane region" description="Helical" evidence="1">
    <location>
        <begin position="84"/>
        <end position="105"/>
    </location>
</feature>
<dbReference type="RefSeq" id="WP_007536788.1">
    <property type="nucleotide sequence ID" value="NZ_HF536773.1"/>
</dbReference>
<evidence type="ECO:0000256" key="1">
    <source>
        <dbReference type="SAM" id="Phobius"/>
    </source>
</evidence>
<evidence type="ECO:0000313" key="4">
    <source>
        <dbReference type="Proteomes" id="UP000009319"/>
    </source>
</evidence>
<organism evidence="3 4">
    <name type="scientific">Rhizobium mesoamericanum STM3625</name>
    <dbReference type="NCBI Taxonomy" id="1211777"/>
    <lineage>
        <taxon>Bacteria</taxon>
        <taxon>Pseudomonadati</taxon>
        <taxon>Pseudomonadota</taxon>
        <taxon>Alphaproteobacteria</taxon>
        <taxon>Hyphomicrobiales</taxon>
        <taxon>Rhizobiaceae</taxon>
        <taxon>Rhizobium/Agrobacterium group</taxon>
        <taxon>Rhizobium</taxon>
    </lineage>
</organism>
<feature type="transmembrane region" description="Helical" evidence="1">
    <location>
        <begin position="445"/>
        <end position="464"/>
    </location>
</feature>
<keyword evidence="1" id="KW-0472">Membrane</keyword>
<feature type="transmembrane region" description="Helical" evidence="1">
    <location>
        <begin position="231"/>
        <end position="251"/>
    </location>
</feature>
<accession>K0PZN6</accession>
<gene>
    <name evidence="3" type="ORF">BN77_p10748</name>
</gene>
<dbReference type="EMBL" id="CANI01000043">
    <property type="protein sequence ID" value="CCM79478.1"/>
    <property type="molecule type" value="Genomic_DNA"/>
</dbReference>
<dbReference type="GO" id="GO:0016747">
    <property type="term" value="F:acyltransferase activity, transferring groups other than amino-acyl groups"/>
    <property type="evidence" value="ECO:0007669"/>
    <property type="project" value="InterPro"/>
</dbReference>
<name>K0PZN6_9HYPH</name>
<comment type="caution">
    <text evidence="3">The sequence shown here is derived from an EMBL/GenBank/DDBJ whole genome shotgun (WGS) entry which is preliminary data.</text>
</comment>
<evidence type="ECO:0000259" key="2">
    <source>
        <dbReference type="Pfam" id="PF01757"/>
    </source>
</evidence>
<dbReference type="Pfam" id="PF01757">
    <property type="entry name" value="Acyl_transf_3"/>
    <property type="match status" value="1"/>
</dbReference>
<keyword evidence="1" id="KW-0812">Transmembrane</keyword>
<feature type="transmembrane region" description="Helical" evidence="1">
    <location>
        <begin position="408"/>
        <end position="425"/>
    </location>
</feature>
<dbReference type="AlphaFoldDB" id="K0PZN6"/>
<dbReference type="InterPro" id="IPR002656">
    <property type="entry name" value="Acyl_transf_3_dom"/>
</dbReference>
<dbReference type="Proteomes" id="UP000009319">
    <property type="component" value="Unassembled WGS sequence"/>
</dbReference>
<feature type="transmembrane region" description="Helical" evidence="1">
    <location>
        <begin position="206"/>
        <end position="224"/>
    </location>
</feature>
<feature type="transmembrane region" description="Helical" evidence="1">
    <location>
        <begin position="356"/>
        <end position="388"/>
    </location>
</feature>
<dbReference type="STRING" id="1211777.BN77_p10748"/>
<dbReference type="HOGENOM" id="CLU_039835_2_0_5"/>
<feature type="transmembrane region" description="Helical" evidence="1">
    <location>
        <begin position="328"/>
        <end position="344"/>
    </location>
</feature>
<feature type="transmembrane region" description="Helical" evidence="1">
    <location>
        <begin position="169"/>
        <end position="186"/>
    </location>
</feature>
<keyword evidence="4" id="KW-1185">Reference proteome</keyword>
<protein>
    <recommendedName>
        <fullName evidence="2">Acyltransferase 3 domain-containing protein</fullName>
    </recommendedName>
</protein>
<reference evidence="3 4" key="1">
    <citation type="journal article" date="2013" name="Genome Announc.">
        <title>Draft Genome Sequence of Rhizobium mesoamericanum STM3625, a Nitrogen-Fixing Symbiont of Mimosa pudica Isolated in French Guiana (South America).</title>
        <authorList>
            <person name="Moulin L."/>
            <person name="Mornico D."/>
            <person name="Melkonian R."/>
            <person name="Klonowska A."/>
        </authorList>
    </citation>
    <scope>NUCLEOTIDE SEQUENCE [LARGE SCALE GENOMIC DNA]</scope>
    <source>
        <strain evidence="3 4">STM3625</strain>
    </source>
</reference>
<proteinExistence type="predicted"/>
<keyword evidence="1" id="KW-1133">Transmembrane helix</keyword>
<feature type="transmembrane region" description="Helical" evidence="1">
    <location>
        <begin position="288"/>
        <end position="308"/>
    </location>
</feature>
<evidence type="ECO:0000313" key="3">
    <source>
        <dbReference type="EMBL" id="CCM79478.1"/>
    </source>
</evidence>
<feature type="transmembrane region" description="Helical" evidence="1">
    <location>
        <begin position="470"/>
        <end position="488"/>
    </location>
</feature>